<evidence type="ECO:0000256" key="1">
    <source>
        <dbReference type="ARBA" id="ARBA00004477"/>
    </source>
</evidence>
<evidence type="ECO:0000313" key="14">
    <source>
        <dbReference type="Proteomes" id="UP000593567"/>
    </source>
</evidence>
<evidence type="ECO:0000256" key="9">
    <source>
        <dbReference type="ARBA" id="ARBA00023098"/>
    </source>
</evidence>
<dbReference type="GO" id="GO:0005789">
    <property type="term" value="C:endoplasmic reticulum membrane"/>
    <property type="evidence" value="ECO:0007669"/>
    <property type="project" value="UniProtKB-SubCell"/>
</dbReference>
<evidence type="ECO:0000256" key="4">
    <source>
        <dbReference type="ARBA" id="ARBA00008671"/>
    </source>
</evidence>
<dbReference type="OrthoDB" id="10265393at2759"/>
<evidence type="ECO:0000256" key="5">
    <source>
        <dbReference type="ARBA" id="ARBA00022679"/>
    </source>
</evidence>
<evidence type="ECO:0000256" key="6">
    <source>
        <dbReference type="ARBA" id="ARBA00022692"/>
    </source>
</evidence>
<keyword evidence="14" id="KW-1185">Reference proteome</keyword>
<dbReference type="GO" id="GO:0006659">
    <property type="term" value="P:phosphatidylserine biosynthetic process"/>
    <property type="evidence" value="ECO:0007669"/>
    <property type="project" value="UniProtKB-UniRule"/>
</dbReference>
<evidence type="ECO:0000256" key="2">
    <source>
        <dbReference type="ARBA" id="ARBA00004916"/>
    </source>
</evidence>
<feature type="transmembrane region" description="Helical" evidence="12">
    <location>
        <begin position="67"/>
        <end position="85"/>
    </location>
</feature>
<proteinExistence type="inferred from homology"/>
<evidence type="ECO:0000256" key="10">
    <source>
        <dbReference type="ARBA" id="ARBA00023136"/>
    </source>
</evidence>
<keyword evidence="8 12" id="KW-1133">Transmembrane helix</keyword>
<keyword evidence="7 12" id="KW-0256">Endoplasmic reticulum</keyword>
<name>A0A7J7JAJ3_BUGNE</name>
<comment type="caution">
    <text evidence="12">Lacks conserved residue(s) required for the propagation of feature annotation.</text>
</comment>
<keyword evidence="5 12" id="KW-0808">Transferase</keyword>
<keyword evidence="10 12" id="KW-0472">Membrane</keyword>
<dbReference type="PANTHER" id="PTHR15362">
    <property type="entry name" value="PHOSPHATIDYLINOSITOL SYNTHASE"/>
    <property type="match status" value="1"/>
</dbReference>
<accession>A0A7J7JAJ3</accession>
<comment type="catalytic activity">
    <reaction evidence="12">
        <text>a 1,2-diacyl-sn-glycero-3-phosphoethanolamine + L-serine = a 1,2-diacyl-sn-glycero-3-phospho-L-serine + ethanolamine</text>
        <dbReference type="Rhea" id="RHEA:27606"/>
        <dbReference type="ChEBI" id="CHEBI:33384"/>
        <dbReference type="ChEBI" id="CHEBI:57262"/>
        <dbReference type="ChEBI" id="CHEBI:57603"/>
        <dbReference type="ChEBI" id="CHEBI:64612"/>
        <dbReference type="EC" id="2.7.8.29"/>
    </reaction>
</comment>
<dbReference type="Proteomes" id="UP000593567">
    <property type="component" value="Unassembled WGS sequence"/>
</dbReference>
<evidence type="ECO:0000256" key="8">
    <source>
        <dbReference type="ARBA" id="ARBA00022989"/>
    </source>
</evidence>
<evidence type="ECO:0000256" key="7">
    <source>
        <dbReference type="ARBA" id="ARBA00022824"/>
    </source>
</evidence>
<dbReference type="EC" id="2.7.8.29" evidence="12"/>
<keyword evidence="6 12" id="KW-0812">Transmembrane</keyword>
<evidence type="ECO:0000256" key="3">
    <source>
        <dbReference type="ARBA" id="ARBA00005189"/>
    </source>
</evidence>
<dbReference type="GO" id="GO:0106245">
    <property type="term" value="F:L-serine-phosphatidylethanolamine phosphatidyltransferase activity"/>
    <property type="evidence" value="ECO:0007669"/>
    <property type="project" value="UniProtKB-UniRule"/>
</dbReference>
<dbReference type="Pfam" id="PF03034">
    <property type="entry name" value="PSS"/>
    <property type="match status" value="1"/>
</dbReference>
<organism evidence="13 14">
    <name type="scientific">Bugula neritina</name>
    <name type="common">Brown bryozoan</name>
    <name type="synonym">Sertularia neritina</name>
    <dbReference type="NCBI Taxonomy" id="10212"/>
    <lineage>
        <taxon>Eukaryota</taxon>
        <taxon>Metazoa</taxon>
        <taxon>Spiralia</taxon>
        <taxon>Lophotrochozoa</taxon>
        <taxon>Bryozoa</taxon>
        <taxon>Gymnolaemata</taxon>
        <taxon>Cheilostomatida</taxon>
        <taxon>Flustrina</taxon>
        <taxon>Buguloidea</taxon>
        <taxon>Bugulidae</taxon>
        <taxon>Bugula</taxon>
    </lineage>
</organism>
<sequence length="214" mass="24957">MGQRRRTYSTFSDVSDHFYDINERAVEDITLDYFYKPHTITVLSISLVGLVYLAFTRDDSSIESNLWKGGLCIILFFLIISSLAFPNGPFTRPHPLIWRSIFGLSVLYFLSLVFVIFQNYNTVRYIIGWACPELKNFTLVLPLYAQNCDNITLERMIGHVDVYVFAHIVGWIMKALLIRHYGLCWVISLGWEFTEVCQVVLCWSCLLKYHHSLY</sequence>
<gene>
    <name evidence="13" type="ORF">EB796_018446</name>
</gene>
<protein>
    <recommendedName>
        <fullName evidence="12">Phosphatidylserine synthase</fullName>
        <ecNumber evidence="12">2.7.8.29</ecNumber>
    </recommendedName>
    <alternativeName>
        <fullName evidence="12">Serine-exchange enzyme</fullName>
    </alternativeName>
</protein>
<comment type="function">
    <text evidence="12">Catalyzes a base-exchange reaction in which the polar head group of phosphatidylethanolamine (PE) is replaced by L-serine.</text>
</comment>
<dbReference type="PANTHER" id="PTHR15362:SF15">
    <property type="entry name" value="PHOSPHATIDYLSERINE SYNTHASE 1"/>
    <property type="match status" value="1"/>
</dbReference>
<keyword evidence="12" id="KW-0594">Phospholipid biosynthesis</keyword>
<keyword evidence="9 12" id="KW-0443">Lipid metabolism</keyword>
<evidence type="ECO:0000313" key="13">
    <source>
        <dbReference type="EMBL" id="KAF6023259.1"/>
    </source>
</evidence>
<feature type="transmembrane region" description="Helical" evidence="12">
    <location>
        <begin position="97"/>
        <end position="117"/>
    </location>
</feature>
<evidence type="ECO:0000256" key="12">
    <source>
        <dbReference type="RuleBase" id="RU368094"/>
    </source>
</evidence>
<evidence type="ECO:0000256" key="11">
    <source>
        <dbReference type="ARBA" id="ARBA00023264"/>
    </source>
</evidence>
<dbReference type="InterPro" id="IPR004277">
    <property type="entry name" value="PSS"/>
</dbReference>
<reference evidence="13" key="1">
    <citation type="submission" date="2020-06" db="EMBL/GenBank/DDBJ databases">
        <title>Draft genome of Bugula neritina, a colonial animal packing powerful symbionts and potential medicines.</title>
        <authorList>
            <person name="Rayko M."/>
        </authorList>
    </citation>
    <scope>NUCLEOTIDE SEQUENCE [LARGE SCALE GENOMIC DNA]</scope>
    <source>
        <strain evidence="13">Kwan_BN1</strain>
    </source>
</reference>
<keyword evidence="12" id="KW-0444">Lipid biosynthesis</keyword>
<comment type="caution">
    <text evidence="13">The sequence shown here is derived from an EMBL/GenBank/DDBJ whole genome shotgun (WGS) entry which is preliminary data.</text>
</comment>
<comment type="similarity">
    <text evidence="4 12">Belongs to the phosphatidyl serine synthase family.</text>
</comment>
<comment type="pathway">
    <text evidence="3">Lipid metabolism.</text>
</comment>
<dbReference type="UniPathway" id="UPA00948"/>
<keyword evidence="11 12" id="KW-1208">Phospholipid metabolism</keyword>
<dbReference type="AlphaFoldDB" id="A0A7J7JAJ3"/>
<dbReference type="EMBL" id="VXIV02002740">
    <property type="protein sequence ID" value="KAF6023259.1"/>
    <property type="molecule type" value="Genomic_DNA"/>
</dbReference>
<comment type="pathway">
    <text evidence="2 12">Phospholipid metabolism; phosphatidylserine biosynthesis.</text>
</comment>
<comment type="subcellular location">
    <subcellularLocation>
        <location evidence="1 12">Endoplasmic reticulum membrane</location>
        <topology evidence="1 12">Multi-pass membrane protein</topology>
    </subcellularLocation>
</comment>